<reference evidence="2" key="2">
    <citation type="submission" date="2023-04" db="EMBL/GenBank/DDBJ databases">
        <authorList>
            <person name="Bruccoleri R.E."/>
            <person name="Oakeley E.J."/>
            <person name="Faust A.-M."/>
            <person name="Dessus-Babus S."/>
            <person name="Altorfer M."/>
            <person name="Burckhardt D."/>
            <person name="Oertli M."/>
            <person name="Naumann U."/>
            <person name="Petersen F."/>
            <person name="Wong J."/>
        </authorList>
    </citation>
    <scope>NUCLEOTIDE SEQUENCE</scope>
    <source>
        <strain evidence="2">GSM-AAB239-AS_SAM_17_03QT</strain>
        <tissue evidence="2">Leaf</tissue>
    </source>
</reference>
<reference evidence="2" key="1">
    <citation type="journal article" date="2023" name="GigaByte">
        <title>Genome assembly of the bearded iris, Iris pallida Lam.</title>
        <authorList>
            <person name="Bruccoleri R.E."/>
            <person name="Oakeley E.J."/>
            <person name="Faust A.M.E."/>
            <person name="Altorfer M."/>
            <person name="Dessus-Babus S."/>
            <person name="Burckhardt D."/>
            <person name="Oertli M."/>
            <person name="Naumann U."/>
            <person name="Petersen F."/>
            <person name="Wong J."/>
        </authorList>
    </citation>
    <scope>NUCLEOTIDE SEQUENCE</scope>
    <source>
        <strain evidence="2">GSM-AAB239-AS_SAM_17_03QT</strain>
    </source>
</reference>
<feature type="region of interest" description="Disordered" evidence="1">
    <location>
        <begin position="821"/>
        <end position="1055"/>
    </location>
</feature>
<feature type="region of interest" description="Disordered" evidence="1">
    <location>
        <begin position="356"/>
        <end position="375"/>
    </location>
</feature>
<name>A0AAX6IG92_IRIPA</name>
<feature type="compositionally biased region" description="Basic and acidic residues" evidence="1">
    <location>
        <begin position="982"/>
        <end position="998"/>
    </location>
</feature>
<comment type="caution">
    <text evidence="2">The sequence shown here is derived from an EMBL/GenBank/DDBJ whole genome shotgun (WGS) entry which is preliminary data.</text>
</comment>
<feature type="compositionally biased region" description="Basic residues" evidence="1">
    <location>
        <begin position="1233"/>
        <end position="1244"/>
    </location>
</feature>
<feature type="region of interest" description="Disordered" evidence="1">
    <location>
        <begin position="693"/>
        <end position="809"/>
    </location>
</feature>
<protein>
    <recommendedName>
        <fullName evidence="4">COP1-interacting protein 7</fullName>
    </recommendedName>
</protein>
<feature type="region of interest" description="Disordered" evidence="1">
    <location>
        <begin position="1281"/>
        <end position="1314"/>
    </location>
</feature>
<organism evidence="2 3">
    <name type="scientific">Iris pallida</name>
    <name type="common">Sweet iris</name>
    <dbReference type="NCBI Taxonomy" id="29817"/>
    <lineage>
        <taxon>Eukaryota</taxon>
        <taxon>Viridiplantae</taxon>
        <taxon>Streptophyta</taxon>
        <taxon>Embryophyta</taxon>
        <taxon>Tracheophyta</taxon>
        <taxon>Spermatophyta</taxon>
        <taxon>Magnoliopsida</taxon>
        <taxon>Liliopsida</taxon>
        <taxon>Asparagales</taxon>
        <taxon>Iridaceae</taxon>
        <taxon>Iridoideae</taxon>
        <taxon>Irideae</taxon>
        <taxon>Iris</taxon>
    </lineage>
</organism>
<feature type="compositionally biased region" description="Basic residues" evidence="1">
    <location>
        <begin position="472"/>
        <end position="486"/>
    </location>
</feature>
<feature type="region of interest" description="Disordered" evidence="1">
    <location>
        <begin position="404"/>
        <end position="507"/>
    </location>
</feature>
<dbReference type="PANTHER" id="PTHR31008">
    <property type="entry name" value="COP1-INTERACTING PROTEIN-RELATED"/>
    <property type="match status" value="1"/>
</dbReference>
<sequence>MRADARLDSVVFQLTPTRTRCDLVIIANGKTEKIATGLLNPFLAHLKAAKDQIAKGGYSILLQPDPLIDAPWFTKGTVERFVRFVSTPEVLERVSTIESEILQIEEAISIQGNENIALSTVEDHQTRSLESIEGSKPVLDADAEKAIVLYKPGSQPNPPDSNGSTTQEENSKIQLVRVLETRKIVLQKEQGMAFARATAAGFDMDHMAYLISFAENFGASRLKRACLQFMELWKVKHETGQWLEVEAVDLMSSRSGFSPFNASGIVLSGDTSKQNEFGEAWATKSNADDLSDLNRDKRPSSDPQIPHVSHEYFQGQFQQPRYPSWPMHPPPGPHGFAPYPVQGMPYYQNYPGSGPFYQPPYPPADDPRFGTPQSMDMLRRHSMNSKDSNIDSQDDGLDEILSELEKEGSHGRKSHKRISRSRKKKSGTVVIENLNYISSKRHESSGGESQSGSDSETGEETEGAPSDTTERKYKKSSRSSKKKVHTKSLEKSNAYDNDEVVHGQDADSGNWQAFQSFLLKAEERMPSTVSGDMFAGEKEAPTKRKQNVSEVEPILAPDRNFGDIQEARIMEFDSVDGKASRTRQAASDDNFLSSSERRGLRDNHLEPHFSELEGGGGGYKRVASDDFMVYGRETQIGSNINLDPLGDHEYERPGNLEKGSYAVTDESFMVPVRSGTQDPLGTDSRTAIDMDVEFPSSHQRKEDSSNKAEIELRYEPDDLTLMPERPTESEYVGYDPALDYDMQIPVSMSVKEEESGEQEDISVNKEELEESQKEKKLKVQDGQEKRKKDAMMRRGVSSKTSPLTEAQKRAEKLRAYKVELQKAKKENEEEQRKRLEALKLEREKRIAARSGSNTAQSPSSTKQTRNRMPTKLSPSSFKGSKFSDSEPSSHSSLTKLPIRSTSIGTNDSQRTMKPSSTTNGLSRSVPSMPELKKESDGTSPEVKVASARLRRLSEPKVINTQHASHKSGSTNHVPKRNITSEPQEKKLSAIMHLDKTKSETLPGLKIRTPRGPSDNAGNKSKREALQKGAGSKTSPTSPSVLGKKTDEKLPRVSYRDDNPVIEKTVVMLENEIITAPVVKAPEGMACMNGSSVGDHRKGMTGLDPEYAAVRSPPSPVIIVGEIEDPNHGKDHQPGSYEVVNDIQKGESQNFSNSSVTEKLYQAPYARATSLEHSSASNLEYSGTPAVLNSGLTSLQNESVTARVSSFSDSSPMEQIQQTHESSEKPRSKESKGFRKLLKFGRKSHTSVSGEGNIDSDGLAADDQAEAAPANDVHILKNLISQDDSHAGGAPPKAHRSFSILSPFRSSKTSDKKAA</sequence>
<evidence type="ECO:0000313" key="3">
    <source>
        <dbReference type="Proteomes" id="UP001140949"/>
    </source>
</evidence>
<feature type="compositionally biased region" description="Basic and acidic residues" evidence="1">
    <location>
        <begin position="699"/>
        <end position="716"/>
    </location>
</feature>
<feature type="compositionally biased region" description="Low complexity" evidence="1">
    <location>
        <begin position="1256"/>
        <end position="1265"/>
    </location>
</feature>
<feature type="compositionally biased region" description="Low complexity" evidence="1">
    <location>
        <begin position="446"/>
        <end position="455"/>
    </location>
</feature>
<accession>A0AAX6IG92</accession>
<evidence type="ECO:0000256" key="1">
    <source>
        <dbReference type="SAM" id="MobiDB-lite"/>
    </source>
</evidence>
<feature type="compositionally biased region" description="Basic and acidic residues" evidence="1">
    <location>
        <begin position="821"/>
        <end position="846"/>
    </location>
</feature>
<proteinExistence type="predicted"/>
<feature type="compositionally biased region" description="Basic and acidic residues" evidence="1">
    <location>
        <begin position="1220"/>
        <end position="1232"/>
    </location>
</feature>
<dbReference type="Proteomes" id="UP001140949">
    <property type="component" value="Unassembled WGS sequence"/>
</dbReference>
<feature type="compositionally biased region" description="Polar residues" evidence="1">
    <location>
        <begin position="1202"/>
        <end position="1219"/>
    </location>
</feature>
<evidence type="ECO:0000313" key="2">
    <source>
        <dbReference type="EMBL" id="KAJ6851953.1"/>
    </source>
</evidence>
<gene>
    <name evidence="2" type="ORF">M6B38_257050</name>
</gene>
<feature type="compositionally biased region" description="Basic and acidic residues" evidence="1">
    <location>
        <begin position="762"/>
        <end position="792"/>
    </location>
</feature>
<feature type="compositionally biased region" description="Basic residues" evidence="1">
    <location>
        <begin position="411"/>
        <end position="426"/>
    </location>
</feature>
<feature type="region of interest" description="Disordered" evidence="1">
    <location>
        <begin position="531"/>
        <end position="559"/>
    </location>
</feature>
<feature type="compositionally biased region" description="Basic and acidic residues" evidence="1">
    <location>
        <begin position="595"/>
        <end position="611"/>
    </location>
</feature>
<feature type="compositionally biased region" description="Polar residues" evidence="1">
    <location>
        <begin position="958"/>
        <end position="981"/>
    </location>
</feature>
<feature type="region of interest" description="Disordered" evidence="1">
    <location>
        <begin position="1202"/>
        <end position="1265"/>
    </location>
</feature>
<feature type="compositionally biased region" description="Polar residues" evidence="1">
    <location>
        <begin position="582"/>
        <end position="594"/>
    </location>
</feature>
<feature type="region of interest" description="Disordered" evidence="1">
    <location>
        <begin position="150"/>
        <end position="171"/>
    </location>
</feature>
<feature type="region of interest" description="Disordered" evidence="1">
    <location>
        <begin position="574"/>
        <end position="617"/>
    </location>
</feature>
<evidence type="ECO:0008006" key="4">
    <source>
        <dbReference type="Google" id="ProtNLM"/>
    </source>
</evidence>
<dbReference type="PANTHER" id="PTHR31008:SF2">
    <property type="entry name" value="COP1-INTERACTING PROTEIN-LIKE PROTEIN"/>
    <property type="match status" value="1"/>
</dbReference>
<dbReference type="EMBL" id="JANAVB010001997">
    <property type="protein sequence ID" value="KAJ6851953.1"/>
    <property type="molecule type" value="Genomic_DNA"/>
</dbReference>
<keyword evidence="3" id="KW-1185">Reference proteome</keyword>
<feature type="compositionally biased region" description="Polar residues" evidence="1">
    <location>
        <begin position="850"/>
        <end position="878"/>
    </location>
</feature>
<feature type="compositionally biased region" description="Basic and acidic residues" evidence="1">
    <location>
        <begin position="1043"/>
        <end position="1055"/>
    </location>
</feature>
<feature type="compositionally biased region" description="Polar residues" evidence="1">
    <location>
        <begin position="885"/>
        <end position="925"/>
    </location>
</feature>